<dbReference type="OrthoDB" id="4526556at2759"/>
<name>A0A9W9PJ30_9EURO</name>
<evidence type="ECO:0000256" key="1">
    <source>
        <dbReference type="SAM" id="MobiDB-lite"/>
    </source>
</evidence>
<gene>
    <name evidence="2" type="ORF">N7468_002632</name>
</gene>
<keyword evidence="3" id="KW-1185">Reference proteome</keyword>
<organism evidence="2 3">
    <name type="scientific">Penicillium chermesinum</name>
    <dbReference type="NCBI Taxonomy" id="63820"/>
    <lineage>
        <taxon>Eukaryota</taxon>
        <taxon>Fungi</taxon>
        <taxon>Dikarya</taxon>
        <taxon>Ascomycota</taxon>
        <taxon>Pezizomycotina</taxon>
        <taxon>Eurotiomycetes</taxon>
        <taxon>Eurotiomycetidae</taxon>
        <taxon>Eurotiales</taxon>
        <taxon>Aspergillaceae</taxon>
        <taxon>Penicillium</taxon>
    </lineage>
</organism>
<dbReference type="Proteomes" id="UP001150941">
    <property type="component" value="Unassembled WGS sequence"/>
</dbReference>
<dbReference type="GeneID" id="83199232"/>
<evidence type="ECO:0000313" key="3">
    <source>
        <dbReference type="Proteomes" id="UP001150941"/>
    </source>
</evidence>
<proteinExistence type="predicted"/>
<protein>
    <submittedName>
        <fullName evidence="2">Uncharacterized protein</fullName>
    </submittedName>
</protein>
<comment type="caution">
    <text evidence="2">The sequence shown here is derived from an EMBL/GenBank/DDBJ whole genome shotgun (WGS) entry which is preliminary data.</text>
</comment>
<reference evidence="2" key="1">
    <citation type="submission" date="2022-11" db="EMBL/GenBank/DDBJ databases">
        <authorList>
            <person name="Petersen C."/>
        </authorList>
    </citation>
    <scope>NUCLEOTIDE SEQUENCE</scope>
    <source>
        <strain evidence="2">IBT 19713</strain>
    </source>
</reference>
<feature type="region of interest" description="Disordered" evidence="1">
    <location>
        <begin position="1"/>
        <end position="75"/>
    </location>
</feature>
<dbReference type="RefSeq" id="XP_058335070.1">
    <property type="nucleotide sequence ID" value="XM_058471929.1"/>
</dbReference>
<sequence length="75" mass="8444">MDMEYRNLLAPNGSPLIPQGDFRTPSLPRPVEFMQRSPESGEMDKTPPVTGKRRGGSRKACNECKQQKVSRISPR</sequence>
<reference evidence="2" key="2">
    <citation type="journal article" date="2023" name="IMA Fungus">
        <title>Comparative genomic study of the Penicillium genus elucidates a diverse pangenome and 15 lateral gene transfer events.</title>
        <authorList>
            <person name="Petersen C."/>
            <person name="Sorensen T."/>
            <person name="Nielsen M.R."/>
            <person name="Sondergaard T.E."/>
            <person name="Sorensen J.L."/>
            <person name="Fitzpatrick D.A."/>
            <person name="Frisvad J.C."/>
            <person name="Nielsen K.L."/>
        </authorList>
    </citation>
    <scope>NUCLEOTIDE SEQUENCE</scope>
    <source>
        <strain evidence="2">IBT 19713</strain>
    </source>
</reference>
<evidence type="ECO:0000313" key="2">
    <source>
        <dbReference type="EMBL" id="KAJ5247649.1"/>
    </source>
</evidence>
<dbReference type="AlphaFoldDB" id="A0A9W9PJ30"/>
<dbReference type="EMBL" id="JAPQKS010000002">
    <property type="protein sequence ID" value="KAJ5247649.1"/>
    <property type="molecule type" value="Genomic_DNA"/>
</dbReference>
<accession>A0A9W9PJ30</accession>